<protein>
    <submittedName>
        <fullName evidence="2">Uncharacterized protein</fullName>
    </submittedName>
</protein>
<name>A0A9W6GG69_9BACT</name>
<feature type="chain" id="PRO_5040824532" evidence="1">
    <location>
        <begin position="22"/>
        <end position="168"/>
    </location>
</feature>
<keyword evidence="3" id="KW-1185">Reference proteome</keyword>
<evidence type="ECO:0000256" key="1">
    <source>
        <dbReference type="SAM" id="SignalP"/>
    </source>
</evidence>
<evidence type="ECO:0000313" key="3">
    <source>
        <dbReference type="Proteomes" id="UP001144297"/>
    </source>
</evidence>
<sequence>MKLTKILIFLTLLIMPINLQAEVSLKQCNEADIKGVFNLIIYSNSFINDPETFIILDKVDDKIKIVPYAPAFKYRIIENLNEKEALKIVNEILRNPSFVSSIKCSVIDEGENILGYELKPLYFPWIFGILESVETVYKKEGNSIIIFIRLNPMVERQLNSGGDSNKED</sequence>
<organism evidence="2 3">
    <name type="scientific">Thermodesulfovibrio yellowstonii</name>
    <dbReference type="NCBI Taxonomy" id="28262"/>
    <lineage>
        <taxon>Bacteria</taxon>
        <taxon>Pseudomonadati</taxon>
        <taxon>Nitrospirota</taxon>
        <taxon>Thermodesulfovibrionia</taxon>
        <taxon>Thermodesulfovibrionales</taxon>
        <taxon>Thermodesulfovibrionaceae</taxon>
        <taxon>Thermodesulfovibrio</taxon>
    </lineage>
</organism>
<dbReference type="EMBL" id="BSDX01000001">
    <property type="protein sequence ID" value="GLI53339.1"/>
    <property type="molecule type" value="Genomic_DNA"/>
</dbReference>
<dbReference type="Proteomes" id="UP001144297">
    <property type="component" value="Unassembled WGS sequence"/>
</dbReference>
<gene>
    <name evidence="2" type="ORF">TISLANDTSLP1_10320</name>
</gene>
<evidence type="ECO:0000313" key="2">
    <source>
        <dbReference type="EMBL" id="GLI53339.1"/>
    </source>
</evidence>
<proteinExistence type="predicted"/>
<comment type="caution">
    <text evidence="2">The sequence shown here is derived from an EMBL/GenBank/DDBJ whole genome shotgun (WGS) entry which is preliminary data.</text>
</comment>
<reference evidence="2" key="1">
    <citation type="submission" date="2022-12" db="EMBL/GenBank/DDBJ databases">
        <title>Reference genome sequencing for broad-spectrum identification of bacterial and archaeal isolates by mass spectrometry.</title>
        <authorList>
            <person name="Sekiguchi Y."/>
            <person name="Tourlousse D.M."/>
        </authorList>
    </citation>
    <scope>NUCLEOTIDE SEQUENCE</scope>
    <source>
        <strain evidence="2">TSL-P1</strain>
    </source>
</reference>
<dbReference type="AlphaFoldDB" id="A0A9W6GG69"/>
<feature type="signal peptide" evidence="1">
    <location>
        <begin position="1"/>
        <end position="21"/>
    </location>
</feature>
<accession>A0A9W6GG69</accession>
<keyword evidence="1" id="KW-0732">Signal</keyword>